<keyword evidence="4" id="KW-1185">Reference proteome</keyword>
<feature type="chain" id="PRO_5013239146" evidence="1">
    <location>
        <begin position="25"/>
        <end position="329"/>
    </location>
</feature>
<dbReference type="CDD" id="cd03139">
    <property type="entry name" value="GATase1_PfpI_2"/>
    <property type="match status" value="1"/>
</dbReference>
<feature type="domain" description="DJ-1/PfpI" evidence="2">
    <location>
        <begin position="36"/>
        <end position="196"/>
    </location>
</feature>
<dbReference type="PANTHER" id="PTHR43130">
    <property type="entry name" value="ARAC-FAMILY TRANSCRIPTIONAL REGULATOR"/>
    <property type="match status" value="1"/>
</dbReference>
<accession>A0A286DFW0</accession>
<keyword evidence="1" id="KW-0732">Signal</keyword>
<proteinExistence type="predicted"/>
<dbReference type="AlphaFoldDB" id="A0A286DFW0"/>
<dbReference type="EMBL" id="OCND01000014">
    <property type="protein sequence ID" value="SOD57538.1"/>
    <property type="molecule type" value="Genomic_DNA"/>
</dbReference>
<protein>
    <submittedName>
        <fullName evidence="3">DJ-1/PfpI family protein</fullName>
    </submittedName>
</protein>
<dbReference type="Gene3D" id="3.40.50.880">
    <property type="match status" value="1"/>
</dbReference>
<evidence type="ECO:0000313" key="4">
    <source>
        <dbReference type="Proteomes" id="UP000219374"/>
    </source>
</evidence>
<dbReference type="SUPFAM" id="SSF52317">
    <property type="entry name" value="Class I glutamine amidotransferase-like"/>
    <property type="match status" value="1"/>
</dbReference>
<dbReference type="PANTHER" id="PTHR43130:SF3">
    <property type="entry name" value="HTH-TYPE TRANSCRIPTIONAL REGULATOR RV1931C"/>
    <property type="match status" value="1"/>
</dbReference>
<dbReference type="InterPro" id="IPR002818">
    <property type="entry name" value="DJ-1/PfpI"/>
</dbReference>
<dbReference type="Proteomes" id="UP000219374">
    <property type="component" value="Unassembled WGS sequence"/>
</dbReference>
<dbReference type="InterPro" id="IPR029062">
    <property type="entry name" value="Class_I_gatase-like"/>
</dbReference>
<feature type="signal peptide" evidence="1">
    <location>
        <begin position="1"/>
        <end position="24"/>
    </location>
</feature>
<evidence type="ECO:0000256" key="1">
    <source>
        <dbReference type="SAM" id="SignalP"/>
    </source>
</evidence>
<organism evidence="3 4">
    <name type="scientific">Pseudoxanthomonas wuyuanensis</name>
    <dbReference type="NCBI Taxonomy" id="1073196"/>
    <lineage>
        <taxon>Bacteria</taxon>
        <taxon>Pseudomonadati</taxon>
        <taxon>Pseudomonadota</taxon>
        <taxon>Gammaproteobacteria</taxon>
        <taxon>Lysobacterales</taxon>
        <taxon>Lysobacteraceae</taxon>
        <taxon>Pseudoxanthomonas</taxon>
    </lineage>
</organism>
<name>A0A286DFW0_9GAMM</name>
<dbReference type="InterPro" id="IPR052158">
    <property type="entry name" value="INH-QAR"/>
</dbReference>
<gene>
    <name evidence="3" type="ORF">SAMN06296416_11433</name>
</gene>
<evidence type="ECO:0000259" key="2">
    <source>
        <dbReference type="Pfam" id="PF01965"/>
    </source>
</evidence>
<reference evidence="3 4" key="1">
    <citation type="submission" date="2017-09" db="EMBL/GenBank/DDBJ databases">
        <authorList>
            <person name="Ehlers B."/>
            <person name="Leendertz F.H."/>
        </authorList>
    </citation>
    <scope>NUCLEOTIDE SEQUENCE [LARGE SCALE GENOMIC DNA]</scope>
    <source>
        <strain evidence="3 4">CGMCC 1.10978</strain>
    </source>
</reference>
<evidence type="ECO:0000313" key="3">
    <source>
        <dbReference type="EMBL" id="SOD57538.1"/>
    </source>
</evidence>
<dbReference type="RefSeq" id="WP_162125915.1">
    <property type="nucleotide sequence ID" value="NZ_OCND01000014.1"/>
</dbReference>
<dbReference type="Pfam" id="PF01965">
    <property type="entry name" value="DJ-1_PfpI"/>
    <property type="match status" value="1"/>
</dbReference>
<sequence>MAIHRFIRPLALLLPWLAAAPVQAAHAPHSQPEIQVGILLFDGVQIVDFAAPYEVFGQAGFGVSTVSAHGKAVTTAMGLKVTPDASFADAPQFDVLLVPGGDVGHAERDPVLLDFVRTRSGQARQVLTVCTGASILAATGLLDGLKATTFHNALKPMAAAYPKVTVVDDVRWADNGKIVTSAGLSSGIDAALHIVAKLRDEEAARAVALHLEYDWDPEGGFVRARMADRHLPELRNVAWPQDMKLQRLISVGDAESWRKRYRIATATPPDALLALMHDDLVEEGWQPDAAAGGHGWQKRIDGRMGRLTFATRPASDGAGYTLEAEIRIE</sequence>